<sequence>MLICPQCEFENPEDHKYCQSCGISLTDKICCQCRENIPIEAKICSFCNAVNHTILWAVIAQKIVIEESEDREKNQITNDIVPEEKKIEIDNLSDFFTKNPDRAIPGLKIQANSETISSRYEAEDEPSPIPYLQTTADSLNKTILQGKVIDKYPLQKSHLATLQKQQMDLFAELSQDLSNSYLSVTQYWNLVGVPTHALPYLILEKYTPTIPKIYDAWQQRDRGVVLLPDRSQWKLMTELWSQQKLPLLQIIWFLDEMAKLWEPLHQISCAQSLLVNDNLRIDEDQSFCFQQLYMDSIDNPPNLKDLVTAWQLCFAESNLDCIDNLNQLLDRVISGEIIEVEQLRLELHNLGLGEDEIESFDIHSNYHSVNIPQPESNNIEPHNDLENTKEQSFFDEADNDMIYSSEFEEQATAMIPMELRCINNASCTDIGSQRDHNEDFFGMRTVIEETENNTDSSLNVNGLYLVCDGMGGHAAGEVASAMAVESLQKYFKTQWQGDLPDRETIEQGILLTNETLYQTNIDNSRSGSGRMGTTLVMALLHNTRMAIAHVGDSRIYRITRKQGLEQLTLDHEVGQREINRGVEPDIAYGRPDAYQLTQALGPRENNYVRPDIQFMEITEDCLLLLCSDGLCDNYLLEENWQQYLKPLISSDTNLQEGLFDLVNFANEYNGHDNITAILVRVKLKPDF</sequence>
<dbReference type="RefSeq" id="WP_229639936.1">
    <property type="nucleotide sequence ID" value="NZ_JADWDC010000014.1"/>
</dbReference>
<dbReference type="SMART" id="SM00332">
    <property type="entry name" value="PP2Cc"/>
    <property type="match status" value="1"/>
</dbReference>
<dbReference type="AlphaFoldDB" id="A0A964BNZ2"/>
<dbReference type="InterPro" id="IPR025874">
    <property type="entry name" value="DZR"/>
</dbReference>
<dbReference type="Pfam" id="PF12773">
    <property type="entry name" value="DZR"/>
    <property type="match status" value="1"/>
</dbReference>
<feature type="domain" description="PPM-type phosphatase" evidence="1">
    <location>
        <begin position="423"/>
        <end position="681"/>
    </location>
</feature>
<dbReference type="InterPro" id="IPR001932">
    <property type="entry name" value="PPM-type_phosphatase-like_dom"/>
</dbReference>
<dbReference type="InterPro" id="IPR015655">
    <property type="entry name" value="PP2C"/>
</dbReference>
<dbReference type="InterPro" id="IPR036457">
    <property type="entry name" value="PPM-type-like_dom_sf"/>
</dbReference>
<dbReference type="Proteomes" id="UP000729733">
    <property type="component" value="Unassembled WGS sequence"/>
</dbReference>
<dbReference type="Pfam" id="PF13672">
    <property type="entry name" value="PP2C_2"/>
    <property type="match status" value="1"/>
</dbReference>
<dbReference type="NCBIfam" id="NF011149">
    <property type="entry name" value="PRK14559.1"/>
    <property type="match status" value="1"/>
</dbReference>
<dbReference type="GO" id="GO:0004722">
    <property type="term" value="F:protein serine/threonine phosphatase activity"/>
    <property type="evidence" value="ECO:0007669"/>
    <property type="project" value="InterPro"/>
</dbReference>
<proteinExistence type="predicted"/>
<dbReference type="PANTHER" id="PTHR13832:SF827">
    <property type="entry name" value="PROTEIN PHOSPHATASE 1L"/>
    <property type="match status" value="1"/>
</dbReference>
<dbReference type="CDD" id="cd00143">
    <property type="entry name" value="PP2Cc"/>
    <property type="match status" value="1"/>
</dbReference>
<dbReference type="Gene3D" id="3.60.40.10">
    <property type="entry name" value="PPM-type phosphatase domain"/>
    <property type="match status" value="1"/>
</dbReference>
<evidence type="ECO:0000259" key="1">
    <source>
        <dbReference type="PROSITE" id="PS51746"/>
    </source>
</evidence>
<dbReference type="PANTHER" id="PTHR13832">
    <property type="entry name" value="PROTEIN PHOSPHATASE 2C"/>
    <property type="match status" value="1"/>
</dbReference>
<accession>A0A964BNZ2</accession>
<keyword evidence="3" id="KW-1185">Reference proteome</keyword>
<dbReference type="SMART" id="SM00331">
    <property type="entry name" value="PP2C_SIG"/>
    <property type="match status" value="1"/>
</dbReference>
<comment type="caution">
    <text evidence="2">The sequence shown here is derived from an EMBL/GenBank/DDBJ whole genome shotgun (WGS) entry which is preliminary data.</text>
</comment>
<protein>
    <submittedName>
        <fullName evidence="2">Serine/threonine phosphatase</fullName>
    </submittedName>
</protein>
<dbReference type="EMBL" id="JADWDC010000014">
    <property type="protein sequence ID" value="MCC0176899.1"/>
    <property type="molecule type" value="Genomic_DNA"/>
</dbReference>
<reference evidence="2" key="1">
    <citation type="journal article" date="2021" name="Antonie Van Leeuwenhoek">
        <title>Draft genome and description of Waterburya agarophytonicola gen. nov. sp. nov. (Pleurocapsales, Cyanobacteria): a seaweed symbiont.</title>
        <authorList>
            <person name="Bonthond G."/>
            <person name="Shalygin S."/>
            <person name="Bayer T."/>
            <person name="Weinberger F."/>
        </authorList>
    </citation>
    <scope>NUCLEOTIDE SEQUENCE</scope>
    <source>
        <strain evidence="2">KI4</strain>
    </source>
</reference>
<dbReference type="SUPFAM" id="SSF81606">
    <property type="entry name" value="PP2C-like"/>
    <property type="match status" value="1"/>
</dbReference>
<evidence type="ECO:0000313" key="3">
    <source>
        <dbReference type="Proteomes" id="UP000729733"/>
    </source>
</evidence>
<evidence type="ECO:0000313" key="2">
    <source>
        <dbReference type="EMBL" id="MCC0176899.1"/>
    </source>
</evidence>
<organism evidence="2 3">
    <name type="scientific">Waterburya agarophytonicola KI4</name>
    <dbReference type="NCBI Taxonomy" id="2874699"/>
    <lineage>
        <taxon>Bacteria</taxon>
        <taxon>Bacillati</taxon>
        <taxon>Cyanobacteriota</taxon>
        <taxon>Cyanophyceae</taxon>
        <taxon>Pleurocapsales</taxon>
        <taxon>Hyellaceae</taxon>
        <taxon>Waterburya</taxon>
        <taxon>Waterburya agarophytonicola</taxon>
    </lineage>
</organism>
<dbReference type="PROSITE" id="PS51746">
    <property type="entry name" value="PPM_2"/>
    <property type="match status" value="1"/>
</dbReference>
<name>A0A964BNZ2_9CYAN</name>
<gene>
    <name evidence="2" type="ORF">I4641_07895</name>
</gene>